<evidence type="ECO:0000256" key="4">
    <source>
        <dbReference type="ARBA" id="ARBA00023163"/>
    </source>
</evidence>
<keyword evidence="7" id="KW-1185">Reference proteome</keyword>
<dbReference type="Pfam" id="PF03466">
    <property type="entry name" value="LysR_substrate"/>
    <property type="match status" value="1"/>
</dbReference>
<dbReference type="AlphaFoldDB" id="A0A6M0RVG6"/>
<dbReference type="GO" id="GO:0003677">
    <property type="term" value="F:DNA binding"/>
    <property type="evidence" value="ECO:0007669"/>
    <property type="project" value="UniProtKB-KW"/>
</dbReference>
<gene>
    <name evidence="6" type="ORF">DXZ20_32315</name>
</gene>
<dbReference type="SUPFAM" id="SSF46785">
    <property type="entry name" value="Winged helix' DNA-binding domain"/>
    <property type="match status" value="1"/>
</dbReference>
<comment type="similarity">
    <text evidence="1">Belongs to the LysR transcriptional regulatory family.</text>
</comment>
<comment type="caution">
    <text evidence="6">The sequence shown here is derived from an EMBL/GenBank/DDBJ whole genome shotgun (WGS) entry which is preliminary data.</text>
</comment>
<protein>
    <submittedName>
        <fullName evidence="6">LysR family transcriptional regulator</fullName>
    </submittedName>
</protein>
<evidence type="ECO:0000259" key="5">
    <source>
        <dbReference type="PROSITE" id="PS50931"/>
    </source>
</evidence>
<dbReference type="Proteomes" id="UP000481033">
    <property type="component" value="Unassembled WGS sequence"/>
</dbReference>
<dbReference type="PANTHER" id="PTHR30346:SF28">
    <property type="entry name" value="HTH-TYPE TRANSCRIPTIONAL REGULATOR CYNR"/>
    <property type="match status" value="1"/>
</dbReference>
<evidence type="ECO:0000313" key="7">
    <source>
        <dbReference type="Proteomes" id="UP000481033"/>
    </source>
</evidence>
<dbReference type="PRINTS" id="PR00039">
    <property type="entry name" value="HTHLYSR"/>
</dbReference>
<dbReference type="Pfam" id="PF00126">
    <property type="entry name" value="HTH_1"/>
    <property type="match status" value="1"/>
</dbReference>
<keyword evidence="2" id="KW-0805">Transcription regulation</keyword>
<dbReference type="CDD" id="cd05466">
    <property type="entry name" value="PBP2_LTTR_substrate"/>
    <property type="match status" value="1"/>
</dbReference>
<dbReference type="GO" id="GO:0032993">
    <property type="term" value="C:protein-DNA complex"/>
    <property type="evidence" value="ECO:0007669"/>
    <property type="project" value="TreeGrafter"/>
</dbReference>
<dbReference type="InterPro" id="IPR000847">
    <property type="entry name" value="LysR_HTH_N"/>
</dbReference>
<evidence type="ECO:0000313" key="6">
    <source>
        <dbReference type="EMBL" id="NEZ60247.1"/>
    </source>
</evidence>
<dbReference type="GO" id="GO:0003700">
    <property type="term" value="F:DNA-binding transcription factor activity"/>
    <property type="evidence" value="ECO:0007669"/>
    <property type="project" value="InterPro"/>
</dbReference>
<proteinExistence type="inferred from homology"/>
<name>A0A6M0RVG6_9CYAN</name>
<dbReference type="SUPFAM" id="SSF53850">
    <property type="entry name" value="Periplasmic binding protein-like II"/>
    <property type="match status" value="1"/>
</dbReference>
<evidence type="ECO:0000256" key="2">
    <source>
        <dbReference type="ARBA" id="ARBA00023015"/>
    </source>
</evidence>
<dbReference type="FunFam" id="1.10.10.10:FF:000001">
    <property type="entry name" value="LysR family transcriptional regulator"/>
    <property type="match status" value="1"/>
</dbReference>
<reference evidence="6 7" key="1">
    <citation type="journal article" date="2020" name="Microb. Ecol.">
        <title>Ecogenomics of the Marine Benthic Filamentous Cyanobacterium Adonisia.</title>
        <authorList>
            <person name="Walter J.M."/>
            <person name="Coutinho F.H."/>
            <person name="Leomil L."/>
            <person name="Hargreaves P.I."/>
            <person name="Campeao M.E."/>
            <person name="Vieira V.V."/>
            <person name="Silva B.S."/>
            <person name="Fistarol G.O."/>
            <person name="Salomon P.S."/>
            <person name="Sawabe T."/>
            <person name="Mino S."/>
            <person name="Hosokawa M."/>
            <person name="Miyashita H."/>
            <person name="Maruyama F."/>
            <person name="van Verk M.C."/>
            <person name="Dutilh B.E."/>
            <person name="Thompson C.C."/>
            <person name="Thompson F.L."/>
        </authorList>
    </citation>
    <scope>NUCLEOTIDE SEQUENCE [LARGE SCALE GENOMIC DNA]</scope>
    <source>
        <strain evidence="6 7">CCMR0081</strain>
    </source>
</reference>
<keyword evidence="3" id="KW-0238">DNA-binding</keyword>
<dbReference type="RefSeq" id="WP_163671050.1">
    <property type="nucleotide sequence ID" value="NZ_QXHD01000004.1"/>
</dbReference>
<dbReference type="InterPro" id="IPR036390">
    <property type="entry name" value="WH_DNA-bd_sf"/>
</dbReference>
<dbReference type="InterPro" id="IPR005119">
    <property type="entry name" value="LysR_subst-bd"/>
</dbReference>
<evidence type="ECO:0000256" key="3">
    <source>
        <dbReference type="ARBA" id="ARBA00023125"/>
    </source>
</evidence>
<evidence type="ECO:0000256" key="1">
    <source>
        <dbReference type="ARBA" id="ARBA00009437"/>
    </source>
</evidence>
<dbReference type="Gene3D" id="1.10.10.10">
    <property type="entry name" value="Winged helix-like DNA-binding domain superfamily/Winged helix DNA-binding domain"/>
    <property type="match status" value="1"/>
</dbReference>
<dbReference type="InterPro" id="IPR036388">
    <property type="entry name" value="WH-like_DNA-bd_sf"/>
</dbReference>
<sequence length="300" mass="34217">MDLYQIRYFLTIADVQSFTKASELLYVSQPSLSAGIKKLEQELDVILFERGGRRTLLTPAGQRFQESAKSILAAYQAARQDLQQLKEQPTLRIGTLHTLRSHHIAKLIGAFRQQYPNVTVVVLNGYLQDIKDWLEQGKIDVAITWLQEQDSDENSQLLFHQPLTLAVPSDHALAKATSACLRDLDGQPYIERINCEFWRAYDTLFADAGIQPNIVYSSNNEEWVISLIQVGMGMSIMPVWADLTAITYVSMTDLSLSRTIGLRWRKLQMVEPVAWFCNFVMEYDLDIDVSLDHLTIDRTT</sequence>
<accession>A0A6M0RVG6</accession>
<dbReference type="Gene3D" id="3.40.190.290">
    <property type="match status" value="1"/>
</dbReference>
<keyword evidence="4" id="KW-0804">Transcription</keyword>
<feature type="domain" description="HTH lysR-type" evidence="5">
    <location>
        <begin position="1"/>
        <end position="58"/>
    </location>
</feature>
<dbReference type="PANTHER" id="PTHR30346">
    <property type="entry name" value="TRANSCRIPTIONAL DUAL REGULATOR HCAR-RELATED"/>
    <property type="match status" value="1"/>
</dbReference>
<organism evidence="6 7">
    <name type="scientific">Adonisia turfae CCMR0081</name>
    <dbReference type="NCBI Taxonomy" id="2292702"/>
    <lineage>
        <taxon>Bacteria</taxon>
        <taxon>Bacillati</taxon>
        <taxon>Cyanobacteriota</taxon>
        <taxon>Adonisia</taxon>
        <taxon>Adonisia turfae</taxon>
    </lineage>
</organism>
<dbReference type="PROSITE" id="PS50931">
    <property type="entry name" value="HTH_LYSR"/>
    <property type="match status" value="1"/>
</dbReference>
<dbReference type="EMBL" id="QXHD01000004">
    <property type="protein sequence ID" value="NEZ60247.1"/>
    <property type="molecule type" value="Genomic_DNA"/>
</dbReference>